<gene>
    <name evidence="1" type="ORF">N7515_000726</name>
</gene>
<keyword evidence="2" id="KW-1185">Reference proteome</keyword>
<dbReference type="Proteomes" id="UP001149079">
    <property type="component" value="Unassembled WGS sequence"/>
</dbReference>
<dbReference type="AlphaFoldDB" id="A0A9W9HIR4"/>
<dbReference type="GeneID" id="81400640"/>
<reference evidence="1" key="2">
    <citation type="journal article" date="2023" name="IMA Fungus">
        <title>Comparative genomic study of the Penicillium genus elucidates a diverse pangenome and 15 lateral gene transfer events.</title>
        <authorList>
            <person name="Petersen C."/>
            <person name="Sorensen T."/>
            <person name="Nielsen M.R."/>
            <person name="Sondergaard T.E."/>
            <person name="Sorensen J.L."/>
            <person name="Fitzpatrick D.A."/>
            <person name="Frisvad J.C."/>
            <person name="Nielsen K.L."/>
        </authorList>
    </citation>
    <scope>NUCLEOTIDE SEQUENCE</scope>
    <source>
        <strain evidence="1">IBT 22155</strain>
    </source>
</reference>
<evidence type="ECO:0000313" key="2">
    <source>
        <dbReference type="Proteomes" id="UP001149079"/>
    </source>
</evidence>
<reference evidence="1" key="1">
    <citation type="submission" date="2022-11" db="EMBL/GenBank/DDBJ databases">
        <authorList>
            <person name="Petersen C."/>
        </authorList>
    </citation>
    <scope>NUCLEOTIDE SEQUENCE</scope>
    <source>
        <strain evidence="1">IBT 22155</strain>
    </source>
</reference>
<accession>A0A9W9HIR4</accession>
<sequence length="62" mass="7460">MSFSWDWHRFRGENCHSVLTSLTPVSRLLTHITRTHPRVSQRRLVRLSERKALFSTPYGRMY</sequence>
<organism evidence="1 2">
    <name type="scientific">Penicillium bovifimosum</name>
    <dbReference type="NCBI Taxonomy" id="126998"/>
    <lineage>
        <taxon>Eukaryota</taxon>
        <taxon>Fungi</taxon>
        <taxon>Dikarya</taxon>
        <taxon>Ascomycota</taxon>
        <taxon>Pezizomycotina</taxon>
        <taxon>Eurotiomycetes</taxon>
        <taxon>Eurotiomycetidae</taxon>
        <taxon>Eurotiales</taxon>
        <taxon>Aspergillaceae</taxon>
        <taxon>Penicillium</taxon>
    </lineage>
</organism>
<dbReference type="EMBL" id="JAPQKL010000001">
    <property type="protein sequence ID" value="KAJ5146162.1"/>
    <property type="molecule type" value="Genomic_DNA"/>
</dbReference>
<dbReference type="RefSeq" id="XP_056526636.1">
    <property type="nucleotide sequence ID" value="XM_056661470.1"/>
</dbReference>
<proteinExistence type="predicted"/>
<comment type="caution">
    <text evidence="1">The sequence shown here is derived from an EMBL/GenBank/DDBJ whole genome shotgun (WGS) entry which is preliminary data.</text>
</comment>
<evidence type="ECO:0000313" key="1">
    <source>
        <dbReference type="EMBL" id="KAJ5146162.1"/>
    </source>
</evidence>
<protein>
    <submittedName>
        <fullName evidence="1">Uncharacterized protein</fullName>
    </submittedName>
</protein>
<name>A0A9W9HIR4_9EURO</name>